<comment type="caution">
    <text evidence="6">The sequence shown here is derived from an EMBL/GenBank/DDBJ whole genome shotgun (WGS) entry which is preliminary data.</text>
</comment>
<dbReference type="InterPro" id="IPR003339">
    <property type="entry name" value="ABC/ECF_trnsptr_transmembrane"/>
</dbReference>
<evidence type="ECO:0000313" key="6">
    <source>
        <dbReference type="EMBL" id="MFB9376156.1"/>
    </source>
</evidence>
<feature type="transmembrane region" description="Helical" evidence="5">
    <location>
        <begin position="103"/>
        <end position="127"/>
    </location>
</feature>
<keyword evidence="4 5" id="KW-0472">Membrane</keyword>
<evidence type="ECO:0000256" key="3">
    <source>
        <dbReference type="ARBA" id="ARBA00022989"/>
    </source>
</evidence>
<sequence>MSVDARPVVIPPTATVERSRVGRSPVRFCGPLSVLAASLLAVPASMFVRDWRVGLAALVVELLCLPLLVRSWRPFCARIVPMLVAAASVGWSTWLLGESTDPVATAAGAALRILVLVLPGAALLGWIEPSETGDHLAQRLRVPGRPVVAAVAALEQLAALKDVHDDLARARRARGLGPSRTPASTVRFLASTSFGLLVESMRRADRMSVAMDARGFDSEHPRSWALPAPWTRADTVLVGAAVVVALVPVVLSQIL</sequence>
<dbReference type="Proteomes" id="UP001589748">
    <property type="component" value="Unassembled WGS sequence"/>
</dbReference>
<keyword evidence="7" id="KW-1185">Reference proteome</keyword>
<evidence type="ECO:0000256" key="5">
    <source>
        <dbReference type="SAM" id="Phobius"/>
    </source>
</evidence>
<comment type="subcellular location">
    <subcellularLocation>
        <location evidence="1">Membrane</location>
        <topology evidence="1">Multi-pass membrane protein</topology>
    </subcellularLocation>
</comment>
<feature type="transmembrane region" description="Helical" evidence="5">
    <location>
        <begin position="53"/>
        <end position="72"/>
    </location>
</feature>
<gene>
    <name evidence="6" type="ORF">ACFFVI_04160</name>
</gene>
<feature type="transmembrane region" description="Helical" evidence="5">
    <location>
        <begin position="236"/>
        <end position="254"/>
    </location>
</feature>
<keyword evidence="2 5" id="KW-0812">Transmembrane</keyword>
<evidence type="ECO:0000256" key="4">
    <source>
        <dbReference type="ARBA" id="ARBA00023136"/>
    </source>
</evidence>
<evidence type="ECO:0000256" key="2">
    <source>
        <dbReference type="ARBA" id="ARBA00022692"/>
    </source>
</evidence>
<name>A0ABV5LQ41_9ACTN</name>
<dbReference type="RefSeq" id="WP_380134683.1">
    <property type="nucleotide sequence ID" value="NZ_JBHLUI010000002.1"/>
</dbReference>
<dbReference type="CDD" id="cd16914">
    <property type="entry name" value="EcfT"/>
    <property type="match status" value="1"/>
</dbReference>
<feature type="transmembrane region" description="Helical" evidence="5">
    <location>
        <begin position="28"/>
        <end position="47"/>
    </location>
</feature>
<accession>A0ABV5LQ41</accession>
<dbReference type="EMBL" id="JBHMDM010000002">
    <property type="protein sequence ID" value="MFB9376156.1"/>
    <property type="molecule type" value="Genomic_DNA"/>
</dbReference>
<reference evidence="6 7" key="1">
    <citation type="submission" date="2024-09" db="EMBL/GenBank/DDBJ databases">
        <authorList>
            <person name="Sun Q."/>
            <person name="Mori K."/>
        </authorList>
    </citation>
    <scope>NUCLEOTIDE SEQUENCE [LARGE SCALE GENOMIC DNA]</scope>
    <source>
        <strain evidence="6 7">TISTR 1856</strain>
    </source>
</reference>
<protein>
    <submittedName>
        <fullName evidence="6">Energy-coupling factor transporter transmembrane component T family protein</fullName>
    </submittedName>
</protein>
<dbReference type="Pfam" id="PF02361">
    <property type="entry name" value="CbiQ"/>
    <property type="match status" value="1"/>
</dbReference>
<organism evidence="6 7">
    <name type="scientific">Kineococcus gynurae</name>
    <dbReference type="NCBI Taxonomy" id="452979"/>
    <lineage>
        <taxon>Bacteria</taxon>
        <taxon>Bacillati</taxon>
        <taxon>Actinomycetota</taxon>
        <taxon>Actinomycetes</taxon>
        <taxon>Kineosporiales</taxon>
        <taxon>Kineosporiaceae</taxon>
        <taxon>Kineococcus</taxon>
    </lineage>
</organism>
<evidence type="ECO:0000313" key="7">
    <source>
        <dbReference type="Proteomes" id="UP001589748"/>
    </source>
</evidence>
<keyword evidence="3 5" id="KW-1133">Transmembrane helix</keyword>
<evidence type="ECO:0000256" key="1">
    <source>
        <dbReference type="ARBA" id="ARBA00004141"/>
    </source>
</evidence>
<feature type="transmembrane region" description="Helical" evidence="5">
    <location>
        <begin position="79"/>
        <end position="97"/>
    </location>
</feature>
<proteinExistence type="predicted"/>